<evidence type="ECO:0000313" key="2">
    <source>
        <dbReference type="Proteomes" id="UP000641588"/>
    </source>
</evidence>
<dbReference type="AlphaFoldDB" id="A0A972H1J1"/>
<dbReference type="RefSeq" id="WP_171656378.1">
    <property type="nucleotide sequence ID" value="NZ_WHOD01000128.1"/>
</dbReference>
<protein>
    <submittedName>
        <fullName evidence="1">Uncharacterized protein</fullName>
    </submittedName>
</protein>
<evidence type="ECO:0000313" key="1">
    <source>
        <dbReference type="EMBL" id="NOU98133.1"/>
    </source>
</evidence>
<proteinExistence type="predicted"/>
<sequence length="594" mass="67844">MLHDMLGWIRDQKMPSSFESTGLTKTIYLDIMEQTLRAYNKEALERRLPPSKADKVDDIHAYARITSIIGILISQGRLRGWRSLWERMMDACCNDFHRASHDYMIDFSVKEIMLSYLAMKEQLDEPTRERWLTELRKIEPERNYFHLIREGRDESHLHNINVYNMVGEYLRETEGLTDTNDYFARHWPAQLERFDGNGMYKDPNCPILYDLATRVQIQLVLGHGYKGEFLEALDSQLKKGALCTLFMQSAAFEHPYGGRSNQYLFNEALMAANAEYEACRYRDSGDLKTAGAFKRSARLAVQSVLRWLEKEPPRHIKNMYAIESQVGTESYGYYDKYMATLGSFIYIAYLFADDQIEEQPCPAEIGGYVWETSEAFHKIFANAANYSLQIDTKADHHYDSTGLGRLHRRGVPSELGLSTPFTATPSYVLPAGTKPTSLAIGPGWKDDNGNLEFLSDLSDGLEHRVKVLAESSDRVIFELEYFGDAFTSSCASIKECYTLNKDGLVIHSELNDRLNSQDIVFRVPLLCSNGEAGTEQVKHNGKLIVSMKSNDYIIDFEEGCKILECHTANRNGQYSVLQVEGQSKAKVQVHLQLR</sequence>
<organism evidence="1 2">
    <name type="scientific">Paenibacillus foliorum</name>
    <dbReference type="NCBI Taxonomy" id="2654974"/>
    <lineage>
        <taxon>Bacteria</taxon>
        <taxon>Bacillati</taxon>
        <taxon>Bacillota</taxon>
        <taxon>Bacilli</taxon>
        <taxon>Bacillales</taxon>
        <taxon>Paenibacillaceae</taxon>
        <taxon>Paenibacillus</taxon>
    </lineage>
</organism>
<dbReference type="Proteomes" id="UP000641588">
    <property type="component" value="Unassembled WGS sequence"/>
</dbReference>
<reference evidence="1" key="1">
    <citation type="submission" date="2019-10" db="EMBL/GenBank/DDBJ databases">
        <title>Description of Paenibacillus glebae sp. nov.</title>
        <authorList>
            <person name="Carlier A."/>
            <person name="Qi S."/>
        </authorList>
    </citation>
    <scope>NUCLEOTIDE SEQUENCE</scope>
    <source>
        <strain evidence="1">LMG 31456</strain>
    </source>
</reference>
<dbReference type="EMBL" id="WHOD01000128">
    <property type="protein sequence ID" value="NOU98133.1"/>
    <property type="molecule type" value="Genomic_DNA"/>
</dbReference>
<accession>A0A972H1J1</accession>
<comment type="caution">
    <text evidence="1">The sequence shown here is derived from an EMBL/GenBank/DDBJ whole genome shotgun (WGS) entry which is preliminary data.</text>
</comment>
<keyword evidence="2" id="KW-1185">Reference proteome</keyword>
<name>A0A972H1J1_9BACL</name>
<gene>
    <name evidence="1" type="ORF">GC093_33620</name>
</gene>